<dbReference type="RefSeq" id="WP_204299038.1">
    <property type="nucleotide sequence ID" value="NZ_BAAAGQ010000036.1"/>
</dbReference>
<proteinExistence type="predicted"/>
<protein>
    <submittedName>
        <fullName evidence="1">STAS/SEC14 domain-containing protein</fullName>
    </submittedName>
</protein>
<dbReference type="SUPFAM" id="SSF52091">
    <property type="entry name" value="SpoIIaa-like"/>
    <property type="match status" value="1"/>
</dbReference>
<dbReference type="Pfam" id="PF11964">
    <property type="entry name" value="SpoIIAA-like"/>
    <property type="match status" value="1"/>
</dbReference>
<accession>A0ABQ3WRG5</accession>
<dbReference type="Gene3D" id="3.40.50.10600">
    <property type="entry name" value="SpoIIaa-like domains"/>
    <property type="match status" value="1"/>
</dbReference>
<sequence>MIEALPDLPESVLGFRFAGSVTREEYRTVFLPRTRAALGEGWRIRLLMVIDDDFGWFQPGAFWEDLKFGLGTAMRHHSLWERIALVSDVEWVTHALTVFGRAIPGEVRHFPRADLKAATEWVTVRPDRPEKQKGH</sequence>
<reference evidence="1" key="1">
    <citation type="submission" date="2021-01" db="EMBL/GenBank/DDBJ databases">
        <title>Whole genome shotgun sequence of Actinoplanes capillaceus NBRC 16408.</title>
        <authorList>
            <person name="Komaki H."/>
            <person name="Tamura T."/>
        </authorList>
    </citation>
    <scope>NUCLEOTIDE SEQUENCE [LARGE SCALE GENOMIC DNA]</scope>
    <source>
        <strain evidence="1">NBRC 16408</strain>
    </source>
</reference>
<evidence type="ECO:0000313" key="1">
    <source>
        <dbReference type="EMBL" id="GID48883.1"/>
    </source>
</evidence>
<comment type="caution">
    <text evidence="1">The sequence shown here is derived from an EMBL/GenBank/DDBJ whole genome shotgun (WGS) entry which is preliminary data.</text>
</comment>
<dbReference type="EMBL" id="BOMF01000110">
    <property type="protein sequence ID" value="GID48883.1"/>
    <property type="molecule type" value="Genomic_DNA"/>
</dbReference>
<name>A0ABQ3WRG5_9ACTN</name>
<organism evidence="1">
    <name type="scientific">Actinoplanes campanulatus</name>
    <dbReference type="NCBI Taxonomy" id="113559"/>
    <lineage>
        <taxon>Bacteria</taxon>
        <taxon>Bacillati</taxon>
        <taxon>Actinomycetota</taxon>
        <taxon>Actinomycetes</taxon>
        <taxon>Micromonosporales</taxon>
        <taxon>Micromonosporaceae</taxon>
        <taxon>Actinoplanes</taxon>
    </lineage>
</organism>
<dbReference type="InterPro" id="IPR038396">
    <property type="entry name" value="SpoIIAA-like_sf"/>
</dbReference>
<dbReference type="InterPro" id="IPR036513">
    <property type="entry name" value="STAS_dom_sf"/>
</dbReference>
<gene>
    <name evidence="1" type="ORF">Aca07nite_61580</name>
</gene>
<dbReference type="InterPro" id="IPR021866">
    <property type="entry name" value="SpoIIAA-like"/>
</dbReference>